<gene>
    <name evidence="4" type="ORF">AUQ48_16700</name>
</gene>
<evidence type="ECO:0000256" key="1">
    <source>
        <dbReference type="SAM" id="MobiDB-lite"/>
    </source>
</evidence>
<comment type="caution">
    <text evidence="4">The sequence shown here is derived from an EMBL/GenBank/DDBJ whole genome shotgun (WGS) entry which is preliminary data.</text>
</comment>
<evidence type="ECO:0000256" key="2">
    <source>
        <dbReference type="SAM" id="Phobius"/>
    </source>
</evidence>
<dbReference type="RefSeq" id="WP_101853371.1">
    <property type="nucleotide sequence ID" value="NZ_LOMZ01000004.1"/>
</dbReference>
<dbReference type="AlphaFoldDB" id="A0A2N4SXK0"/>
<organism evidence="4 5">
    <name type="scientific">Kocuria flava</name>
    <dbReference type="NCBI Taxonomy" id="446860"/>
    <lineage>
        <taxon>Bacteria</taxon>
        <taxon>Bacillati</taxon>
        <taxon>Actinomycetota</taxon>
        <taxon>Actinomycetes</taxon>
        <taxon>Micrococcales</taxon>
        <taxon>Micrococcaceae</taxon>
        <taxon>Kocuria</taxon>
    </lineage>
</organism>
<keyword evidence="2" id="KW-0472">Membrane</keyword>
<keyword evidence="2" id="KW-0812">Transmembrane</keyword>
<feature type="domain" description="DUF8175" evidence="3">
    <location>
        <begin position="49"/>
        <end position="242"/>
    </location>
</feature>
<reference evidence="4 5" key="1">
    <citation type="submission" date="2015-12" db="EMBL/GenBank/DDBJ databases">
        <authorList>
            <person name="Shamseldin A."/>
            <person name="Moawad H."/>
            <person name="Abd El-Rahim W.M."/>
            <person name="Sadowsky M.J."/>
        </authorList>
    </citation>
    <scope>NUCLEOTIDE SEQUENCE [LARGE SCALE GENOMIC DNA]</scope>
    <source>
        <strain evidence="4 5">S43</strain>
    </source>
</reference>
<dbReference type="EMBL" id="LOMZ01000004">
    <property type="protein sequence ID" value="PLC10697.1"/>
    <property type="molecule type" value="Genomic_DNA"/>
</dbReference>
<dbReference type="InterPro" id="IPR058488">
    <property type="entry name" value="DUF8175"/>
</dbReference>
<feature type="region of interest" description="Disordered" evidence="1">
    <location>
        <begin position="45"/>
        <end position="64"/>
    </location>
</feature>
<dbReference type="Pfam" id="PF26526">
    <property type="entry name" value="DUF8175"/>
    <property type="match status" value="1"/>
</dbReference>
<keyword evidence="2" id="KW-1133">Transmembrane helix</keyword>
<evidence type="ECO:0000313" key="5">
    <source>
        <dbReference type="Proteomes" id="UP000234632"/>
    </source>
</evidence>
<sequence length="249" mass="26208">MTDHIETDDHNTWWKAPRFLISAVLVALLIVLGVVLWLWPDGEEPTQAAPAPATTAEPVSGEESVCGLGASGGTTLTKAPEDVEWTALGAIYAPSSEKHGPGTVDESTGVRSCYSHTPEGALLASTNMLISGNDPQVLLDTIKARVMEGPGKDIAIGQAQQRVSANDTTTVPMEVAGFRLLSYSEDKATVEVVLAADDGTEQVYTTTATDMVWHDGDWHFALQDDGTGGPVSGKVSDLSGYVEWGPGNG</sequence>
<proteinExistence type="predicted"/>
<protein>
    <recommendedName>
        <fullName evidence="3">DUF8175 domain-containing protein</fullName>
    </recommendedName>
</protein>
<feature type="compositionally biased region" description="Low complexity" evidence="1">
    <location>
        <begin position="45"/>
        <end position="58"/>
    </location>
</feature>
<dbReference type="Proteomes" id="UP000234632">
    <property type="component" value="Unassembled WGS sequence"/>
</dbReference>
<evidence type="ECO:0000313" key="4">
    <source>
        <dbReference type="EMBL" id="PLC10697.1"/>
    </source>
</evidence>
<accession>A0A2N4SXK0</accession>
<feature type="transmembrane region" description="Helical" evidence="2">
    <location>
        <begin position="19"/>
        <end position="39"/>
    </location>
</feature>
<name>A0A2N4SXK0_9MICC</name>
<evidence type="ECO:0000259" key="3">
    <source>
        <dbReference type="Pfam" id="PF26526"/>
    </source>
</evidence>